<comment type="similarity">
    <text evidence="1">Belongs to the RutC family.</text>
</comment>
<dbReference type="CDD" id="cd00448">
    <property type="entry name" value="YjgF_YER057c_UK114_family"/>
    <property type="match status" value="1"/>
</dbReference>
<dbReference type="AlphaFoldDB" id="A0A9Q0BEW6"/>
<gene>
    <name evidence="2" type="ORF">J7T54_008387</name>
</gene>
<dbReference type="Proteomes" id="UP001055219">
    <property type="component" value="Unassembled WGS sequence"/>
</dbReference>
<keyword evidence="3" id="KW-1185">Reference proteome</keyword>
<dbReference type="Gene3D" id="3.30.1330.40">
    <property type="entry name" value="RutC-like"/>
    <property type="match status" value="1"/>
</dbReference>
<evidence type="ECO:0000313" key="2">
    <source>
        <dbReference type="EMBL" id="KAI6782301.1"/>
    </source>
</evidence>
<dbReference type="InterPro" id="IPR006056">
    <property type="entry name" value="RidA"/>
</dbReference>
<name>A0A9Q0BEW6_9HYPO</name>
<dbReference type="InterPro" id="IPR006175">
    <property type="entry name" value="YjgF/YER057c/UK114"/>
</dbReference>
<dbReference type="PANTHER" id="PTHR11803">
    <property type="entry name" value="2-IMINOBUTANOATE/2-IMINOPROPANOATE DEAMINASE RIDA"/>
    <property type="match status" value="1"/>
</dbReference>
<dbReference type="GeneID" id="75834858"/>
<accession>A0A9Q0BEW6</accession>
<dbReference type="PANTHER" id="PTHR11803:SF42">
    <property type="entry name" value="MMF1"/>
    <property type="match status" value="1"/>
</dbReference>
<comment type="caution">
    <text evidence="2">The sequence shown here is derived from an EMBL/GenBank/DDBJ whole genome shotgun (WGS) entry which is preliminary data.</text>
</comment>
<dbReference type="InterPro" id="IPR035959">
    <property type="entry name" value="RutC-like_sf"/>
</dbReference>
<dbReference type="GO" id="GO:0005739">
    <property type="term" value="C:mitochondrion"/>
    <property type="evidence" value="ECO:0007669"/>
    <property type="project" value="TreeGrafter"/>
</dbReference>
<evidence type="ECO:0000256" key="1">
    <source>
        <dbReference type="ARBA" id="ARBA00010552"/>
    </source>
</evidence>
<dbReference type="EMBL" id="JAGIXG020000014">
    <property type="protein sequence ID" value="KAI6782301.1"/>
    <property type="molecule type" value="Genomic_DNA"/>
</dbReference>
<reference evidence="2" key="2">
    <citation type="submission" date="2022-07" db="EMBL/GenBank/DDBJ databases">
        <authorList>
            <person name="Goncalves M.F.M."/>
            <person name="Hilario S."/>
            <person name="Van De Peer Y."/>
            <person name="Esteves A.C."/>
            <person name="Alves A."/>
        </authorList>
    </citation>
    <scope>NUCLEOTIDE SEQUENCE</scope>
    <source>
        <strain evidence="2">MUM 19.33</strain>
    </source>
</reference>
<dbReference type="Pfam" id="PF01042">
    <property type="entry name" value="Ribonuc_L-PSP"/>
    <property type="match status" value="1"/>
</dbReference>
<dbReference type="FunFam" id="3.30.1330.40:FF:000001">
    <property type="entry name" value="L-PSP family endoribonuclease"/>
    <property type="match status" value="1"/>
</dbReference>
<proteinExistence type="inferred from homology"/>
<dbReference type="OrthoDB" id="309640at2759"/>
<evidence type="ECO:0000313" key="3">
    <source>
        <dbReference type="Proteomes" id="UP001055219"/>
    </source>
</evidence>
<sequence length="133" mass="14288">MSRTTISTPNAPPPLPQFVQAVSYNGLLFCSGAVGIDPSTKAMVEGTVQDRARQCLRNLTAILEAGNSGLDKVLKVNIYLTDMANFAAFNAVWDEFFTTDQKPARTCVAVHQLPLDTDVEVECTAIAGQGARL</sequence>
<reference evidence="2" key="1">
    <citation type="journal article" date="2021" name="J Fungi (Basel)">
        <title>Genomic and Metabolomic Analyses of the Marine Fungus Emericellopsis cladophorae: Insights into Saltwater Adaptability Mechanisms and Its Biosynthetic Potential.</title>
        <authorList>
            <person name="Goncalves M.F.M."/>
            <person name="Hilario S."/>
            <person name="Van de Peer Y."/>
            <person name="Esteves A.C."/>
            <person name="Alves A."/>
        </authorList>
    </citation>
    <scope>NUCLEOTIDE SEQUENCE</scope>
    <source>
        <strain evidence="2">MUM 19.33</strain>
    </source>
</reference>
<dbReference type="GO" id="GO:0019239">
    <property type="term" value="F:deaminase activity"/>
    <property type="evidence" value="ECO:0007669"/>
    <property type="project" value="TreeGrafter"/>
</dbReference>
<protein>
    <submittedName>
        <fullName evidence="2">2-iminobutanoate/2-iminopropanoate deaminase</fullName>
    </submittedName>
</protein>
<dbReference type="GO" id="GO:0005829">
    <property type="term" value="C:cytosol"/>
    <property type="evidence" value="ECO:0007669"/>
    <property type="project" value="TreeGrafter"/>
</dbReference>
<organism evidence="2 3">
    <name type="scientific">Emericellopsis cladophorae</name>
    <dbReference type="NCBI Taxonomy" id="2686198"/>
    <lineage>
        <taxon>Eukaryota</taxon>
        <taxon>Fungi</taxon>
        <taxon>Dikarya</taxon>
        <taxon>Ascomycota</taxon>
        <taxon>Pezizomycotina</taxon>
        <taxon>Sordariomycetes</taxon>
        <taxon>Hypocreomycetidae</taxon>
        <taxon>Hypocreales</taxon>
        <taxon>Bionectriaceae</taxon>
        <taxon>Emericellopsis</taxon>
    </lineage>
</organism>
<dbReference type="SUPFAM" id="SSF55298">
    <property type="entry name" value="YjgF-like"/>
    <property type="match status" value="1"/>
</dbReference>
<dbReference type="RefSeq" id="XP_051363157.1">
    <property type="nucleotide sequence ID" value="XM_051505420.1"/>
</dbReference>
<dbReference type="NCBIfam" id="TIGR00004">
    <property type="entry name" value="Rid family detoxifying hydrolase"/>
    <property type="match status" value="1"/>
</dbReference>